<sequence>MRITYLLQALLIGSLAAPTPSELEARHSSLEARQQQPTKPKPCLRITPEPTANETRTRHDKFTWAFIYRKNITEAFEYIAQDYIVRTTIQQLRTALIRLGTSFRLFGARRTSLHCAIPSMVLKARCCRPVQMGGQLHC</sequence>
<feature type="region of interest" description="Disordered" evidence="1">
    <location>
        <begin position="23"/>
        <end position="55"/>
    </location>
</feature>
<evidence type="ECO:0000313" key="3">
    <source>
        <dbReference type="EMBL" id="KAF2866483.1"/>
    </source>
</evidence>
<keyword evidence="4" id="KW-1185">Reference proteome</keyword>
<comment type="caution">
    <text evidence="3">The sequence shown here is derived from an EMBL/GenBank/DDBJ whole genome shotgun (WGS) entry which is preliminary data.</text>
</comment>
<reference evidence="3 4" key="1">
    <citation type="submission" date="2020-01" db="EMBL/GenBank/DDBJ databases">
        <authorList>
            <consortium name="DOE Joint Genome Institute"/>
            <person name="Haridas S."/>
            <person name="Albert R."/>
            <person name="Binder M."/>
            <person name="Bloem J."/>
            <person name="Labutti K."/>
            <person name="Salamov A."/>
            <person name="Andreopoulos B."/>
            <person name="Baker S.E."/>
            <person name="Barry K."/>
            <person name="Bills G."/>
            <person name="Bluhm B.H."/>
            <person name="Cannon C."/>
            <person name="Castanera R."/>
            <person name="Culley D.E."/>
            <person name="Daum C."/>
            <person name="Ezra D."/>
            <person name="Gonzalez J.B."/>
            <person name="Henrissat B."/>
            <person name="Kuo A."/>
            <person name="Liang C."/>
            <person name="Lipzen A."/>
            <person name="Lutzoni F."/>
            <person name="Magnuson J."/>
            <person name="Mondo S."/>
            <person name="Nolan M."/>
            <person name="Ohm R."/>
            <person name="Pangilinan J."/>
            <person name="Park H.-J.H."/>
            <person name="Ramirez L."/>
            <person name="Alfaro M."/>
            <person name="Sun H."/>
            <person name="Tritt A."/>
            <person name="Yoshinaga Y."/>
            <person name="Zwiers L.-H.L."/>
            <person name="Turgeon B.G."/>
            <person name="Goodwin S.B."/>
            <person name="Spatafora J.W."/>
            <person name="Crous P.W."/>
            <person name="Grigoriev I.V."/>
        </authorList>
    </citation>
    <scope>NUCLEOTIDE SEQUENCE [LARGE SCALE GENOMIC DNA]</scope>
    <source>
        <strain evidence="3 4">CBS 611.86</strain>
    </source>
</reference>
<name>A0A7C8M5Q1_9PLEO</name>
<protein>
    <submittedName>
        <fullName evidence="3">Uncharacterized protein</fullName>
    </submittedName>
</protein>
<evidence type="ECO:0000256" key="2">
    <source>
        <dbReference type="SAM" id="SignalP"/>
    </source>
</evidence>
<dbReference type="OrthoDB" id="2820488at2759"/>
<gene>
    <name evidence="3" type="ORF">BDV95DRAFT_583967</name>
</gene>
<feature type="signal peptide" evidence="2">
    <location>
        <begin position="1"/>
        <end position="16"/>
    </location>
</feature>
<evidence type="ECO:0000313" key="4">
    <source>
        <dbReference type="Proteomes" id="UP000481861"/>
    </source>
</evidence>
<evidence type="ECO:0000256" key="1">
    <source>
        <dbReference type="SAM" id="MobiDB-lite"/>
    </source>
</evidence>
<dbReference type="AlphaFoldDB" id="A0A7C8M5Q1"/>
<proteinExistence type="predicted"/>
<dbReference type="EMBL" id="JAADJZ010000027">
    <property type="protein sequence ID" value="KAF2866483.1"/>
    <property type="molecule type" value="Genomic_DNA"/>
</dbReference>
<organism evidence="3 4">
    <name type="scientific">Massariosphaeria phaeospora</name>
    <dbReference type="NCBI Taxonomy" id="100035"/>
    <lineage>
        <taxon>Eukaryota</taxon>
        <taxon>Fungi</taxon>
        <taxon>Dikarya</taxon>
        <taxon>Ascomycota</taxon>
        <taxon>Pezizomycotina</taxon>
        <taxon>Dothideomycetes</taxon>
        <taxon>Pleosporomycetidae</taxon>
        <taxon>Pleosporales</taxon>
        <taxon>Pleosporales incertae sedis</taxon>
        <taxon>Massariosphaeria</taxon>
    </lineage>
</organism>
<feature type="chain" id="PRO_5029018388" evidence="2">
    <location>
        <begin position="17"/>
        <end position="138"/>
    </location>
</feature>
<accession>A0A7C8M5Q1</accession>
<keyword evidence="2" id="KW-0732">Signal</keyword>
<dbReference type="Proteomes" id="UP000481861">
    <property type="component" value="Unassembled WGS sequence"/>
</dbReference>